<accession>A0A6L6X222</accession>
<reference evidence="1 2" key="1">
    <citation type="submission" date="2019-11" db="EMBL/GenBank/DDBJ databases">
        <title>Streptomyces typhae sp. nov., a novel endophytic actinomycete isolated from the root of cattail pollen (Typha angustifolia L.).</title>
        <authorList>
            <person name="Peng C."/>
        </authorList>
    </citation>
    <scope>NUCLEOTIDE SEQUENCE [LARGE SCALE GENOMIC DNA]</scope>
    <source>
        <strain evidence="2">p1417</strain>
    </source>
</reference>
<dbReference type="AlphaFoldDB" id="A0A6L6X222"/>
<organism evidence="1 2">
    <name type="scientific">Streptomyces typhae</name>
    <dbReference type="NCBI Taxonomy" id="2681492"/>
    <lineage>
        <taxon>Bacteria</taxon>
        <taxon>Bacillati</taxon>
        <taxon>Actinomycetota</taxon>
        <taxon>Actinomycetes</taxon>
        <taxon>Kitasatosporales</taxon>
        <taxon>Streptomycetaceae</taxon>
        <taxon>Streptomyces</taxon>
    </lineage>
</organism>
<proteinExistence type="predicted"/>
<evidence type="ECO:0008006" key="3">
    <source>
        <dbReference type="Google" id="ProtNLM"/>
    </source>
</evidence>
<dbReference type="Proteomes" id="UP000483802">
    <property type="component" value="Unassembled WGS sequence"/>
</dbReference>
<sequence>MPEQITRRGWLLLAIQGEPGPISTGRAEQLLATTPWSCHRNTARKDLRALHRRGLLRAVEANGRRTYTPTITGGGAG</sequence>
<dbReference type="EMBL" id="WPNZ01000014">
    <property type="protein sequence ID" value="MVO87898.1"/>
    <property type="molecule type" value="Genomic_DNA"/>
</dbReference>
<evidence type="ECO:0000313" key="1">
    <source>
        <dbReference type="EMBL" id="MVO87898.1"/>
    </source>
</evidence>
<keyword evidence="2" id="KW-1185">Reference proteome</keyword>
<comment type="caution">
    <text evidence="1">The sequence shown here is derived from an EMBL/GenBank/DDBJ whole genome shotgun (WGS) entry which is preliminary data.</text>
</comment>
<gene>
    <name evidence="1" type="ORF">GPA10_24855</name>
</gene>
<evidence type="ECO:0000313" key="2">
    <source>
        <dbReference type="Proteomes" id="UP000483802"/>
    </source>
</evidence>
<protein>
    <recommendedName>
        <fullName evidence="3">DeoR-like helix-turn-helix domain-containing protein</fullName>
    </recommendedName>
</protein>
<dbReference type="RefSeq" id="WP_157167451.1">
    <property type="nucleotide sequence ID" value="NZ_WPNZ01000014.1"/>
</dbReference>
<name>A0A6L6X222_9ACTN</name>